<keyword evidence="1" id="KW-0472">Membrane</keyword>
<accession>A0ABT8YCL2</accession>
<reference evidence="2" key="1">
    <citation type="submission" date="2023-07" db="EMBL/GenBank/DDBJ databases">
        <authorList>
            <person name="Kim M."/>
        </authorList>
    </citation>
    <scope>NUCLEOTIDE SEQUENCE</scope>
    <source>
        <strain evidence="2">BIUV-7</strain>
    </source>
</reference>
<dbReference type="EMBL" id="JAUOTP010000008">
    <property type="protein sequence ID" value="MDO6416059.1"/>
    <property type="molecule type" value="Genomic_DNA"/>
</dbReference>
<evidence type="ECO:0000313" key="3">
    <source>
        <dbReference type="Proteomes" id="UP001169764"/>
    </source>
</evidence>
<dbReference type="RefSeq" id="WP_303544980.1">
    <property type="nucleotide sequence ID" value="NZ_JAUOTP010000008.1"/>
</dbReference>
<keyword evidence="1" id="KW-1133">Transmembrane helix</keyword>
<organism evidence="2 3">
    <name type="scientific">Sphingomonas natans</name>
    <dbReference type="NCBI Taxonomy" id="3063330"/>
    <lineage>
        <taxon>Bacteria</taxon>
        <taxon>Pseudomonadati</taxon>
        <taxon>Pseudomonadota</taxon>
        <taxon>Alphaproteobacteria</taxon>
        <taxon>Sphingomonadales</taxon>
        <taxon>Sphingomonadaceae</taxon>
        <taxon>Sphingomonas</taxon>
    </lineage>
</organism>
<keyword evidence="3" id="KW-1185">Reference proteome</keyword>
<dbReference type="Proteomes" id="UP001169764">
    <property type="component" value="Unassembled WGS sequence"/>
</dbReference>
<feature type="transmembrane region" description="Helical" evidence="1">
    <location>
        <begin position="44"/>
        <end position="67"/>
    </location>
</feature>
<gene>
    <name evidence="2" type="ORF">Q4F19_16845</name>
</gene>
<keyword evidence="1" id="KW-0812">Transmembrane</keyword>
<evidence type="ECO:0000256" key="1">
    <source>
        <dbReference type="SAM" id="Phobius"/>
    </source>
</evidence>
<sequence length="68" mass="7212">MNQVAAHKPVFDRVITHVTRDLDRAPGFASPASAPKDPDGLFRALAFAVPVSALLWMSGVAIAVTALR</sequence>
<proteinExistence type="predicted"/>
<protein>
    <submittedName>
        <fullName evidence="2">Uncharacterized protein</fullName>
    </submittedName>
</protein>
<name>A0ABT8YCL2_9SPHN</name>
<comment type="caution">
    <text evidence="2">The sequence shown here is derived from an EMBL/GenBank/DDBJ whole genome shotgun (WGS) entry which is preliminary data.</text>
</comment>
<evidence type="ECO:0000313" key="2">
    <source>
        <dbReference type="EMBL" id="MDO6416059.1"/>
    </source>
</evidence>